<organism evidence="11 12">
    <name type="scientific">Albula glossodonta</name>
    <name type="common">roundjaw bonefish</name>
    <dbReference type="NCBI Taxonomy" id="121402"/>
    <lineage>
        <taxon>Eukaryota</taxon>
        <taxon>Metazoa</taxon>
        <taxon>Chordata</taxon>
        <taxon>Craniata</taxon>
        <taxon>Vertebrata</taxon>
        <taxon>Euteleostomi</taxon>
        <taxon>Actinopterygii</taxon>
        <taxon>Neopterygii</taxon>
        <taxon>Teleostei</taxon>
        <taxon>Albuliformes</taxon>
        <taxon>Albulidae</taxon>
        <taxon>Albula</taxon>
    </lineage>
</organism>
<keyword evidence="2" id="KW-0444">Lipid biosynthesis</keyword>
<evidence type="ECO:0000256" key="8">
    <source>
        <dbReference type="ARBA" id="ARBA00023209"/>
    </source>
</evidence>
<dbReference type="Gene3D" id="1.20.120.1760">
    <property type="match status" value="1"/>
</dbReference>
<dbReference type="AlphaFoldDB" id="A0A8T2MKA4"/>
<evidence type="ECO:0000256" key="5">
    <source>
        <dbReference type="ARBA" id="ARBA00022989"/>
    </source>
</evidence>
<dbReference type="GO" id="GO:0008654">
    <property type="term" value="P:phospholipid biosynthetic process"/>
    <property type="evidence" value="ECO:0007669"/>
    <property type="project" value="UniProtKB-KW"/>
</dbReference>
<evidence type="ECO:0000313" key="12">
    <source>
        <dbReference type="Proteomes" id="UP000824540"/>
    </source>
</evidence>
<keyword evidence="6" id="KW-0443">Lipid metabolism</keyword>
<dbReference type="PANTHER" id="PTHR15362">
    <property type="entry name" value="PHOSPHATIDYLINOSITOL SYNTHASE"/>
    <property type="match status" value="1"/>
</dbReference>
<dbReference type="GO" id="GO:0016020">
    <property type="term" value="C:membrane"/>
    <property type="evidence" value="ECO:0007669"/>
    <property type="project" value="UniProtKB-SubCell"/>
</dbReference>
<keyword evidence="4" id="KW-0812">Transmembrane</keyword>
<keyword evidence="12" id="KW-1185">Reference proteome</keyword>
<gene>
    <name evidence="11" type="ORF">JZ751_011557</name>
</gene>
<sequence length="165" mass="17977">MTLLIADASMLSHMTHAPPGLDGWAARRLNQTSEFGSWLDVVVDNLGRGMLWTQLGAGWCRQWSGVSSPVITMPSAPSGRAASQRAPDGTPLGVLAIGGLHVLPVWLYGYQRGVLSQTLCIPDWLQVLGVLVLTAGRLVCLSVEVWCVWSHITFLTRDKKAERKD</sequence>
<evidence type="ECO:0000256" key="9">
    <source>
        <dbReference type="ARBA" id="ARBA00023264"/>
    </source>
</evidence>
<evidence type="ECO:0000256" key="2">
    <source>
        <dbReference type="ARBA" id="ARBA00022516"/>
    </source>
</evidence>
<comment type="caution">
    <text evidence="11">The sequence shown here is derived from an EMBL/GenBank/DDBJ whole genome shotgun (WGS) entry which is preliminary data.</text>
</comment>
<keyword evidence="8" id="KW-0594">Phospholipid biosynthesis</keyword>
<dbReference type="OrthoDB" id="10251079at2759"/>
<reference evidence="11" key="1">
    <citation type="thesis" date="2021" institute="BYU ScholarsArchive" country="Provo, UT, USA">
        <title>Applications of and Algorithms for Genome Assembly and Genomic Analyses with an Emphasis on Marine Teleosts.</title>
        <authorList>
            <person name="Pickett B.D."/>
        </authorList>
    </citation>
    <scope>NUCLEOTIDE SEQUENCE</scope>
    <source>
        <strain evidence="11">HI-2016</strain>
    </source>
</reference>
<dbReference type="Proteomes" id="UP000824540">
    <property type="component" value="Unassembled WGS sequence"/>
</dbReference>
<dbReference type="InterPro" id="IPR048254">
    <property type="entry name" value="CDP_ALCOHOL_P_TRANSF_CS"/>
</dbReference>
<dbReference type="InterPro" id="IPR043130">
    <property type="entry name" value="CDP-OH_PTrfase_TM_dom"/>
</dbReference>
<dbReference type="EMBL" id="JAFBMS010001978">
    <property type="protein sequence ID" value="KAG9328654.1"/>
    <property type="molecule type" value="Genomic_DNA"/>
</dbReference>
<dbReference type="PROSITE" id="PS00379">
    <property type="entry name" value="CDP_ALCOHOL_P_TRANSF"/>
    <property type="match status" value="1"/>
</dbReference>
<dbReference type="Pfam" id="PF01066">
    <property type="entry name" value="CDP-OH_P_transf"/>
    <property type="match status" value="1"/>
</dbReference>
<dbReference type="InterPro" id="IPR000462">
    <property type="entry name" value="CDP-OH_P_trans"/>
</dbReference>
<keyword evidence="7" id="KW-0472">Membrane</keyword>
<dbReference type="PANTHER" id="PTHR15362:SF13">
    <property type="entry name" value="SI:CH1073-145M9.1"/>
    <property type="match status" value="1"/>
</dbReference>
<evidence type="ECO:0000256" key="6">
    <source>
        <dbReference type="ARBA" id="ARBA00023098"/>
    </source>
</evidence>
<protein>
    <submittedName>
        <fullName evidence="11">Uncharacterized protein</fullName>
    </submittedName>
</protein>
<name>A0A8T2MKA4_9TELE</name>
<evidence type="ECO:0000256" key="3">
    <source>
        <dbReference type="ARBA" id="ARBA00022679"/>
    </source>
</evidence>
<evidence type="ECO:0000256" key="1">
    <source>
        <dbReference type="ARBA" id="ARBA00004141"/>
    </source>
</evidence>
<keyword evidence="3 10" id="KW-0808">Transferase</keyword>
<keyword evidence="9" id="KW-1208">Phospholipid metabolism</keyword>
<comment type="similarity">
    <text evidence="10">Belongs to the CDP-alcohol phosphatidyltransferase class-I family.</text>
</comment>
<evidence type="ECO:0000313" key="11">
    <source>
        <dbReference type="EMBL" id="KAG9328654.1"/>
    </source>
</evidence>
<accession>A0A8T2MKA4</accession>
<dbReference type="GO" id="GO:0016780">
    <property type="term" value="F:phosphotransferase activity, for other substituted phosphate groups"/>
    <property type="evidence" value="ECO:0007669"/>
    <property type="project" value="InterPro"/>
</dbReference>
<evidence type="ECO:0000256" key="7">
    <source>
        <dbReference type="ARBA" id="ARBA00023136"/>
    </source>
</evidence>
<evidence type="ECO:0000256" key="4">
    <source>
        <dbReference type="ARBA" id="ARBA00022692"/>
    </source>
</evidence>
<comment type="subcellular location">
    <subcellularLocation>
        <location evidence="1">Membrane</location>
        <topology evidence="1">Multi-pass membrane protein</topology>
    </subcellularLocation>
</comment>
<keyword evidence="5" id="KW-1133">Transmembrane helix</keyword>
<proteinExistence type="inferred from homology"/>
<evidence type="ECO:0000256" key="10">
    <source>
        <dbReference type="RuleBase" id="RU003750"/>
    </source>
</evidence>